<sequence>MIQKPIYFKLEELVPQSLFAAHKGDQDRLWWCFDPRVLWTADKLRMLYGKMICNTWLWGGIHFERGLRLLATKTGAVLSQHKFGRALDLVPVDTTAEAIRQDILAHPGHDEFKFIKCLEINIPWLHFDVRNWIGPILTFNK</sequence>
<name>A0A6M3LL07_9ZZZZ</name>
<gene>
    <name evidence="1" type="ORF">MM415B05550_0009</name>
</gene>
<organism evidence="1">
    <name type="scientific">viral metagenome</name>
    <dbReference type="NCBI Taxonomy" id="1070528"/>
    <lineage>
        <taxon>unclassified sequences</taxon>
        <taxon>metagenomes</taxon>
        <taxon>organismal metagenomes</taxon>
    </lineage>
</organism>
<dbReference type="AlphaFoldDB" id="A0A6M3LL07"/>
<protein>
    <recommendedName>
        <fullName evidence="2">Peptidase</fullName>
    </recommendedName>
</protein>
<evidence type="ECO:0008006" key="2">
    <source>
        <dbReference type="Google" id="ProtNLM"/>
    </source>
</evidence>
<evidence type="ECO:0000313" key="1">
    <source>
        <dbReference type="EMBL" id="QJA95203.1"/>
    </source>
</evidence>
<dbReference type="InterPro" id="IPR009045">
    <property type="entry name" value="Zn_M74/Hedgehog-like"/>
</dbReference>
<accession>A0A6M3LL07</accession>
<reference evidence="1" key="1">
    <citation type="submission" date="2020-03" db="EMBL/GenBank/DDBJ databases">
        <title>The deep terrestrial virosphere.</title>
        <authorList>
            <person name="Holmfeldt K."/>
            <person name="Nilsson E."/>
            <person name="Simone D."/>
            <person name="Lopez-Fernandez M."/>
            <person name="Wu X."/>
            <person name="de Brujin I."/>
            <person name="Lundin D."/>
            <person name="Andersson A."/>
            <person name="Bertilsson S."/>
            <person name="Dopson M."/>
        </authorList>
    </citation>
    <scope>NUCLEOTIDE SEQUENCE</scope>
    <source>
        <strain evidence="1">MM415B05550</strain>
    </source>
</reference>
<dbReference type="SUPFAM" id="SSF55166">
    <property type="entry name" value="Hedgehog/DD-peptidase"/>
    <property type="match status" value="1"/>
</dbReference>
<proteinExistence type="predicted"/>
<dbReference type="EMBL" id="MT143294">
    <property type="protein sequence ID" value="QJA95203.1"/>
    <property type="molecule type" value="Genomic_DNA"/>
</dbReference>